<comment type="pathway">
    <text evidence="2">Glycan metabolism; osmoregulated periplasmic glucan (OPG) biosynthesis.</text>
</comment>
<evidence type="ECO:0000256" key="2">
    <source>
        <dbReference type="ARBA" id="ARBA00005001"/>
    </source>
</evidence>
<dbReference type="PANTHER" id="PTHR30504:SF2">
    <property type="entry name" value="GLUCANS BIOSYNTHESIS PROTEIN G"/>
    <property type="match status" value="1"/>
</dbReference>
<feature type="domain" description="Glucan biosynthesis periplasmic MdoG C-terminal" evidence="6">
    <location>
        <begin position="14"/>
        <end position="509"/>
    </location>
</feature>
<gene>
    <name evidence="7" type="ORF">QC823_03045</name>
</gene>
<keyword evidence="4" id="KW-0574">Periplasm</keyword>
<proteinExistence type="inferred from homology"/>
<dbReference type="Gene3D" id="2.70.98.10">
    <property type="match status" value="1"/>
</dbReference>
<dbReference type="SUPFAM" id="SSF74650">
    <property type="entry name" value="Galactose mutarotase-like"/>
    <property type="match status" value="1"/>
</dbReference>
<protein>
    <submittedName>
        <fullName evidence="7">Glucan biosynthesis protein</fullName>
    </submittedName>
</protein>
<keyword evidence="8" id="KW-1185">Reference proteome</keyword>
<dbReference type="EMBL" id="JARWAN010000003">
    <property type="protein sequence ID" value="MDR5897967.1"/>
    <property type="molecule type" value="Genomic_DNA"/>
</dbReference>
<dbReference type="Gene3D" id="2.60.40.10">
    <property type="entry name" value="Immunoglobulins"/>
    <property type="match status" value="1"/>
</dbReference>
<reference evidence="7 8" key="1">
    <citation type="submission" date="2023-04" db="EMBL/GenBank/DDBJ databases">
        <title>A long-awaited taxogenomic arrangement of the family Halomonadaceae.</title>
        <authorList>
            <person name="De La Haba R."/>
            <person name="Chuvochina M."/>
            <person name="Wittouck S."/>
            <person name="Arahal D.R."/>
            <person name="Sanchez-Porro C."/>
            <person name="Hugenholtz P."/>
            <person name="Ventosa A."/>
        </authorList>
    </citation>
    <scope>NUCLEOTIDE SEQUENCE [LARGE SCALE GENOMIC DNA]</scope>
    <source>
        <strain evidence="7 8">DSM 21020</strain>
    </source>
</reference>
<dbReference type="InterPro" id="IPR007444">
    <property type="entry name" value="Glucan_biosyn_MdoG_C"/>
</dbReference>
<dbReference type="InterPro" id="IPR013783">
    <property type="entry name" value="Ig-like_fold"/>
</dbReference>
<organism evidence="7 8">
    <name type="scientific">Vreelandella vilamensis</name>
    <dbReference type="NCBI Taxonomy" id="531309"/>
    <lineage>
        <taxon>Bacteria</taxon>
        <taxon>Pseudomonadati</taxon>
        <taxon>Pseudomonadota</taxon>
        <taxon>Gammaproteobacteria</taxon>
        <taxon>Oceanospirillales</taxon>
        <taxon>Halomonadaceae</taxon>
        <taxon>Vreelandella</taxon>
    </lineage>
</organism>
<accession>A0ABU1H0X5</accession>
<dbReference type="PIRSF" id="PIRSF006281">
    <property type="entry name" value="MdoG"/>
    <property type="match status" value="1"/>
</dbReference>
<comment type="similarity">
    <text evidence="3">Belongs to the OpgD/OpgG family.</text>
</comment>
<comment type="subcellular location">
    <subcellularLocation>
        <location evidence="1">Periplasm</location>
    </subcellularLocation>
</comment>
<dbReference type="Proteomes" id="UP001254564">
    <property type="component" value="Unassembled WGS sequence"/>
</dbReference>
<dbReference type="InterPro" id="IPR011013">
    <property type="entry name" value="Gal_mutarotase_sf_dom"/>
</dbReference>
<comment type="caution">
    <text evidence="7">The sequence shown here is derived from an EMBL/GenBank/DDBJ whole genome shotgun (WGS) entry which is preliminary data.</text>
</comment>
<evidence type="ECO:0000256" key="3">
    <source>
        <dbReference type="ARBA" id="ARBA00009284"/>
    </source>
</evidence>
<dbReference type="InterPro" id="IPR014438">
    <property type="entry name" value="Glucan_biosyn_MdoG/MdoD"/>
</dbReference>
<evidence type="ECO:0000313" key="8">
    <source>
        <dbReference type="Proteomes" id="UP001254564"/>
    </source>
</evidence>
<dbReference type="InterPro" id="IPR014718">
    <property type="entry name" value="GH-type_carb-bd"/>
</dbReference>
<dbReference type="SUPFAM" id="SSF81296">
    <property type="entry name" value="E set domains"/>
    <property type="match status" value="1"/>
</dbReference>
<evidence type="ECO:0000256" key="5">
    <source>
        <dbReference type="SAM" id="MobiDB-lite"/>
    </source>
</evidence>
<evidence type="ECO:0000259" key="6">
    <source>
        <dbReference type="Pfam" id="PF04349"/>
    </source>
</evidence>
<evidence type="ECO:0000256" key="1">
    <source>
        <dbReference type="ARBA" id="ARBA00004418"/>
    </source>
</evidence>
<dbReference type="InterPro" id="IPR014756">
    <property type="entry name" value="Ig_E-set"/>
</dbReference>
<dbReference type="PANTHER" id="PTHR30504">
    <property type="entry name" value="GLUCANS BIOSYNTHESIS PROTEIN"/>
    <property type="match status" value="1"/>
</dbReference>
<sequence length="521" mass="58651">MAEPSDSALSEWQETIRQRAQSLADAPYSPPSRALPQASQSLDYDTYRQIRFDPERAYWRDDSLFSIQLFHSGYLFPHPVALNLVEDKDATLLAFDPDDFIYEGNAAELSTSDLQGAGHAGFRLHYPLNTSDYQDEFAVFLGASYFRLIGRDQVYGLSTRGLAIDTALAGDEEFPSFREFWLFTPEADDTAVHIMALLDGPSLSGAYHFRLEPGHQTQIDVDAMLYAREDVTKLGIAPLTSMFAYGDISRNRPDDVRPRVHDSDGLLLETGRGEWIWRPLNNPRRVRVSAFLDTNPRGFGLMQREQAFDHYLDAEAQYHRRPSHWVTPRDNWGAGHVELVELPTPDETHDNIVAYWVSETPLRAGETRHLRYQTQTRHQAPTAPLLAQVIRTRQGSAAVPGEANSQSAGQRQWVVDFAGGELARLTVDQPVKLRLETLNPDTLAFETFSSDTQNTQDTQEGPVTLAQINALPDKTWRATFRVQPSAIPVDVRLALTLRGNVISETWSYVIDPLVEHGDEDA</sequence>
<dbReference type="Pfam" id="PF04349">
    <property type="entry name" value="MdoG"/>
    <property type="match status" value="1"/>
</dbReference>
<evidence type="ECO:0000256" key="4">
    <source>
        <dbReference type="ARBA" id="ARBA00022764"/>
    </source>
</evidence>
<evidence type="ECO:0000313" key="7">
    <source>
        <dbReference type="EMBL" id="MDR5897967.1"/>
    </source>
</evidence>
<feature type="region of interest" description="Disordered" evidence="5">
    <location>
        <begin position="18"/>
        <end position="37"/>
    </location>
</feature>
<name>A0ABU1H0X5_9GAMM</name>